<keyword evidence="8 12" id="KW-0653">Protein transport</keyword>
<comment type="caution">
    <text evidence="16">The sequence shown here is derived from an EMBL/GenBank/DDBJ whole genome shotgun (WGS) entry which is preliminary data.</text>
</comment>
<name>A0ABW3HRE2_9BACL</name>
<dbReference type="Pfam" id="PF21090">
    <property type="entry name" value="P-loop_SecA"/>
    <property type="match status" value="1"/>
</dbReference>
<dbReference type="PROSITE" id="PS51194">
    <property type="entry name" value="HELICASE_CTER"/>
    <property type="match status" value="1"/>
</dbReference>
<evidence type="ECO:0000256" key="5">
    <source>
        <dbReference type="ARBA" id="ARBA00022490"/>
    </source>
</evidence>
<comment type="catalytic activity">
    <reaction evidence="12">
        <text>ATP + H2O + cellular proteinSide 1 = ADP + phosphate + cellular proteinSide 2.</text>
        <dbReference type="EC" id="7.4.2.8"/>
    </reaction>
</comment>
<dbReference type="Gene3D" id="3.90.1440.10">
    <property type="entry name" value="SecA, preprotein cross-linking domain"/>
    <property type="match status" value="1"/>
</dbReference>
<dbReference type="Gene3D" id="1.10.3060.10">
    <property type="entry name" value="Helical scaffold and wing domains of SecA"/>
    <property type="match status" value="1"/>
</dbReference>
<feature type="binding site" evidence="12">
    <location>
        <begin position="102"/>
        <end position="106"/>
    </location>
    <ligand>
        <name>ATP</name>
        <dbReference type="ChEBI" id="CHEBI:30616"/>
    </ligand>
</feature>
<accession>A0ABW3HRE2</accession>
<dbReference type="InterPro" id="IPR014001">
    <property type="entry name" value="Helicase_ATP-bd"/>
</dbReference>
<dbReference type="InterPro" id="IPR011130">
    <property type="entry name" value="SecA_preprotein_X-link_dom"/>
</dbReference>
<keyword evidence="6 12" id="KW-0547">Nucleotide-binding</keyword>
<evidence type="ECO:0000256" key="10">
    <source>
        <dbReference type="ARBA" id="ARBA00023010"/>
    </source>
</evidence>
<evidence type="ECO:0000256" key="2">
    <source>
        <dbReference type="ARBA" id="ARBA00007650"/>
    </source>
</evidence>
<dbReference type="Pfam" id="PF07516">
    <property type="entry name" value="SecA_SW"/>
    <property type="match status" value="1"/>
</dbReference>
<dbReference type="PANTHER" id="PTHR30612:SF0">
    <property type="entry name" value="CHLOROPLAST PROTEIN-TRANSPORTING ATPASE"/>
    <property type="match status" value="1"/>
</dbReference>
<dbReference type="PROSITE" id="PS51192">
    <property type="entry name" value="HELICASE_ATP_BIND_1"/>
    <property type="match status" value="1"/>
</dbReference>
<dbReference type="SMART" id="SM00958">
    <property type="entry name" value="SecA_PP_bind"/>
    <property type="match status" value="1"/>
</dbReference>
<dbReference type="SMART" id="SM00957">
    <property type="entry name" value="SecA_DEAD"/>
    <property type="match status" value="1"/>
</dbReference>
<dbReference type="InterPro" id="IPR020937">
    <property type="entry name" value="SecA_CS"/>
</dbReference>
<dbReference type="InterPro" id="IPR036670">
    <property type="entry name" value="SecA_X-link_sf"/>
</dbReference>
<evidence type="ECO:0000256" key="6">
    <source>
        <dbReference type="ARBA" id="ARBA00022741"/>
    </source>
</evidence>
<proteinExistence type="inferred from homology"/>
<dbReference type="CDD" id="cd18803">
    <property type="entry name" value="SF2_C_secA"/>
    <property type="match status" value="1"/>
</dbReference>
<comment type="function">
    <text evidence="12">Part of the Sec protein translocase complex. Interacts with the SecYEG preprotein conducting channel. Has a central role in coupling the hydrolysis of ATP to the transfer of proteins into and across the cell membrane, serving as an ATP-driven molecular motor driving the stepwise translocation of polypeptide chains across the membrane.</text>
</comment>
<evidence type="ECO:0000313" key="16">
    <source>
        <dbReference type="EMBL" id="MFD0960051.1"/>
    </source>
</evidence>
<evidence type="ECO:0000256" key="8">
    <source>
        <dbReference type="ARBA" id="ARBA00022927"/>
    </source>
</evidence>
<dbReference type="PANTHER" id="PTHR30612">
    <property type="entry name" value="SECA INNER MEMBRANE COMPONENT OF SEC PROTEIN SECRETION SYSTEM"/>
    <property type="match status" value="1"/>
</dbReference>
<dbReference type="CDD" id="cd17928">
    <property type="entry name" value="DEXDc_SecA"/>
    <property type="match status" value="1"/>
</dbReference>
<keyword evidence="11 12" id="KW-0472">Membrane</keyword>
<dbReference type="InterPro" id="IPR011116">
    <property type="entry name" value="SecA_Wing/Scaffold"/>
</dbReference>
<evidence type="ECO:0000256" key="12">
    <source>
        <dbReference type="HAMAP-Rule" id="MF_01382"/>
    </source>
</evidence>
<dbReference type="InterPro" id="IPR000185">
    <property type="entry name" value="SecA"/>
</dbReference>
<dbReference type="SUPFAM" id="SSF81767">
    <property type="entry name" value="Pre-protein crosslinking domain of SecA"/>
    <property type="match status" value="1"/>
</dbReference>
<evidence type="ECO:0000259" key="13">
    <source>
        <dbReference type="PROSITE" id="PS51192"/>
    </source>
</evidence>
<protein>
    <recommendedName>
        <fullName evidence="12">Protein translocase subunit SecA</fullName>
        <ecNumber evidence="12">7.4.2.8</ecNumber>
    </recommendedName>
</protein>
<evidence type="ECO:0000259" key="15">
    <source>
        <dbReference type="PROSITE" id="PS51196"/>
    </source>
</evidence>
<evidence type="ECO:0000256" key="7">
    <source>
        <dbReference type="ARBA" id="ARBA00022840"/>
    </source>
</evidence>
<evidence type="ECO:0000313" key="17">
    <source>
        <dbReference type="Proteomes" id="UP001596989"/>
    </source>
</evidence>
<feature type="domain" description="SecA family profile" evidence="15">
    <location>
        <begin position="1"/>
        <end position="578"/>
    </location>
</feature>
<comment type="subunit">
    <text evidence="12">Monomer and homodimer. Part of the essential Sec protein translocation apparatus which comprises SecA, SecYEG and auxiliary proteins SecDF. Other proteins may also be involved.</text>
</comment>
<feature type="binding site" evidence="12">
    <location>
        <position position="491"/>
    </location>
    <ligand>
        <name>ATP</name>
        <dbReference type="ChEBI" id="CHEBI:30616"/>
    </ligand>
</feature>
<dbReference type="InterPro" id="IPR001650">
    <property type="entry name" value="Helicase_C-like"/>
</dbReference>
<dbReference type="SUPFAM" id="SSF81886">
    <property type="entry name" value="Helical scaffold and wing domains of SecA"/>
    <property type="match status" value="1"/>
</dbReference>
<keyword evidence="4 12" id="KW-1003">Cell membrane</keyword>
<comment type="similarity">
    <text evidence="2 12">Belongs to the SecA family.</text>
</comment>
<dbReference type="InterPro" id="IPR036266">
    <property type="entry name" value="SecA_Wing/Scaffold_sf"/>
</dbReference>
<evidence type="ECO:0000256" key="4">
    <source>
        <dbReference type="ARBA" id="ARBA00022475"/>
    </source>
</evidence>
<keyword evidence="3 12" id="KW-0813">Transport</keyword>
<keyword evidence="17" id="KW-1185">Reference proteome</keyword>
<dbReference type="HAMAP" id="MF_01382">
    <property type="entry name" value="SecA"/>
    <property type="match status" value="1"/>
</dbReference>
<dbReference type="InterPro" id="IPR011115">
    <property type="entry name" value="SecA_DEAD"/>
</dbReference>
<dbReference type="PROSITE" id="PS01312">
    <property type="entry name" value="SECA"/>
    <property type="match status" value="1"/>
</dbReference>
<dbReference type="InterPro" id="IPR014018">
    <property type="entry name" value="SecA_motor_DEAD"/>
</dbReference>
<sequence length="751" mass="85460">MGLLPASLARRLWNRSHSNGHLNLIRQYGDSLKHVRDEELGRFVRQLGANAAPALNDEDRMCRLFAAVTEAVNRVHGFELHDAQLIGGLRMAQGHMVEMATGEGKTVTVALSASWYALQDRGVHVMTTNAYLAERDYEHMKAIYEMLGFSAGLNESGSDTESKKYAYRQAITYGVFNEFGFDYLRDHLVYESGKRVQRALAYAIVDEADSIMIDEGKTPLIIADRDKIPSEWYGICAELIRGFVINDDYDADFRTKQASLTDSGIERAERALGVGSLYDLANAQVLHILDQSLHAHVMMERDRDYIIDDQQMKIIDSFTGRVLEGRLFNEGLHQAIEAKERLPLSLENNVLGEISVQQYLSLYERLTGMTGTIKTDEEEIERRFGLSVSVIPTARPVRRLDERDYFCRTKEEKVEVILREVKACHQVGQPVLIGTTTIAQSEELARNLRQAHIPFRLLNAKNEREEAGIIAEAGQYGAVTIATNMAGRGTDIRLGPGVDELGGLYVIGTERHESRRIDNQLRGRAGRQGDPGRSKFIVSLEDELIVRYGEQDGIHRKRPEHLFKHAQKCAESSGQELRSYLAGMDAVTGEQRRSFYAHRNELWQRGSLRTVLNRHVEAYIQSGRQLSVHSEAIDPERWPFYWQQVLQSPRLRGFIRVWHKRYLKMLDRYWISHMECLRELMWSVHYQSYAQEDPIRVFRQAAYDQFAEMQRHLTDEVAEWMLGQAVPRLLKGKGGRADGACTAAGSKCSHG</sequence>
<gene>
    <name evidence="16" type="primary">secA2</name>
    <name evidence="12" type="synonym">secA</name>
    <name evidence="16" type="ORF">ACFQ2I_11660</name>
</gene>
<keyword evidence="5 12" id="KW-0963">Cytoplasm</keyword>
<evidence type="ECO:0000256" key="3">
    <source>
        <dbReference type="ARBA" id="ARBA00022448"/>
    </source>
</evidence>
<dbReference type="InterPro" id="IPR044722">
    <property type="entry name" value="SecA_SF2_C"/>
</dbReference>
<reference evidence="17" key="1">
    <citation type="journal article" date="2019" name="Int. J. Syst. Evol. Microbiol.">
        <title>The Global Catalogue of Microorganisms (GCM) 10K type strain sequencing project: providing services to taxonomists for standard genome sequencing and annotation.</title>
        <authorList>
            <consortium name="The Broad Institute Genomics Platform"/>
            <consortium name="The Broad Institute Genome Sequencing Center for Infectious Disease"/>
            <person name="Wu L."/>
            <person name="Ma J."/>
        </authorList>
    </citation>
    <scope>NUCLEOTIDE SEQUENCE [LARGE SCALE GENOMIC DNA]</scope>
    <source>
        <strain evidence="17">CCUG 59129</strain>
    </source>
</reference>
<dbReference type="PROSITE" id="PS51196">
    <property type="entry name" value="SECA_MOTOR_DEAD"/>
    <property type="match status" value="1"/>
</dbReference>
<dbReference type="SUPFAM" id="SSF52540">
    <property type="entry name" value="P-loop containing nucleoside triphosphate hydrolases"/>
    <property type="match status" value="2"/>
</dbReference>
<keyword evidence="10 12" id="KW-0811">Translocation</keyword>
<evidence type="ECO:0000259" key="14">
    <source>
        <dbReference type="PROSITE" id="PS51194"/>
    </source>
</evidence>
<dbReference type="EMBL" id="JBHTJZ010000012">
    <property type="protein sequence ID" value="MFD0960051.1"/>
    <property type="molecule type" value="Genomic_DNA"/>
</dbReference>
<evidence type="ECO:0000256" key="11">
    <source>
        <dbReference type="ARBA" id="ARBA00023136"/>
    </source>
</evidence>
<evidence type="ECO:0000256" key="9">
    <source>
        <dbReference type="ARBA" id="ARBA00022967"/>
    </source>
</evidence>
<feature type="binding site" evidence="12">
    <location>
        <position position="84"/>
    </location>
    <ligand>
        <name>ATP</name>
        <dbReference type="ChEBI" id="CHEBI:30616"/>
    </ligand>
</feature>
<dbReference type="Gene3D" id="3.40.50.300">
    <property type="entry name" value="P-loop containing nucleotide triphosphate hydrolases"/>
    <property type="match status" value="3"/>
</dbReference>
<dbReference type="RefSeq" id="WP_377564381.1">
    <property type="nucleotide sequence ID" value="NZ_JBHTJZ010000012.1"/>
</dbReference>
<organism evidence="16 17">
    <name type="scientific">Paenibacillus chungangensis</name>
    <dbReference type="NCBI Taxonomy" id="696535"/>
    <lineage>
        <taxon>Bacteria</taxon>
        <taxon>Bacillati</taxon>
        <taxon>Bacillota</taxon>
        <taxon>Bacilli</taxon>
        <taxon>Bacillales</taxon>
        <taxon>Paenibacillaceae</taxon>
        <taxon>Paenibacillus</taxon>
    </lineage>
</organism>
<dbReference type="InterPro" id="IPR027417">
    <property type="entry name" value="P-loop_NTPase"/>
</dbReference>
<dbReference type="Proteomes" id="UP001596989">
    <property type="component" value="Unassembled WGS sequence"/>
</dbReference>
<dbReference type="PRINTS" id="PR00906">
    <property type="entry name" value="SECA"/>
</dbReference>
<evidence type="ECO:0000256" key="1">
    <source>
        <dbReference type="ARBA" id="ARBA00004170"/>
    </source>
</evidence>
<dbReference type="Pfam" id="PF07517">
    <property type="entry name" value="SecA_DEAD"/>
    <property type="match status" value="1"/>
</dbReference>
<comment type="subcellular location">
    <subcellularLocation>
        <location evidence="12">Cell membrane</location>
        <topology evidence="12">Peripheral membrane protein</topology>
        <orientation evidence="12">Cytoplasmic side</orientation>
    </subcellularLocation>
    <subcellularLocation>
        <location evidence="12">Cytoplasm</location>
    </subcellularLocation>
    <subcellularLocation>
        <location evidence="1">Membrane</location>
        <topology evidence="1">Peripheral membrane protein</topology>
    </subcellularLocation>
    <text evidence="12">Distribution is 50-50.</text>
</comment>
<keyword evidence="7 12" id="KW-0067">ATP-binding</keyword>
<dbReference type="Pfam" id="PF01043">
    <property type="entry name" value="SecA_PP_bind"/>
    <property type="match status" value="1"/>
</dbReference>
<feature type="domain" description="Helicase ATP-binding" evidence="13">
    <location>
        <begin position="86"/>
        <end position="223"/>
    </location>
</feature>
<feature type="domain" description="Helicase C-terminal" evidence="14">
    <location>
        <begin position="413"/>
        <end position="570"/>
    </location>
</feature>
<keyword evidence="9 12" id="KW-1278">Translocase</keyword>
<dbReference type="EC" id="7.4.2.8" evidence="12"/>